<feature type="region of interest" description="Disordered" evidence="2">
    <location>
        <begin position="1"/>
        <end position="24"/>
    </location>
</feature>
<feature type="coiled-coil region" evidence="1">
    <location>
        <begin position="542"/>
        <end position="569"/>
    </location>
</feature>
<evidence type="ECO:0000256" key="2">
    <source>
        <dbReference type="SAM" id="MobiDB-lite"/>
    </source>
</evidence>
<feature type="region of interest" description="Disordered" evidence="2">
    <location>
        <begin position="636"/>
        <end position="703"/>
    </location>
</feature>
<keyword evidence="1" id="KW-0175">Coiled coil</keyword>
<dbReference type="AlphaFoldDB" id="A0A7S0QNV1"/>
<feature type="coiled-coil region" evidence="1">
    <location>
        <begin position="358"/>
        <end position="385"/>
    </location>
</feature>
<feature type="compositionally biased region" description="Basic and acidic residues" evidence="2">
    <location>
        <begin position="1"/>
        <end position="12"/>
    </location>
</feature>
<feature type="compositionally biased region" description="Polar residues" evidence="2">
    <location>
        <begin position="13"/>
        <end position="24"/>
    </location>
</feature>
<dbReference type="EMBL" id="HBEZ01033136">
    <property type="protein sequence ID" value="CAD8640646.1"/>
    <property type="molecule type" value="Transcribed_RNA"/>
</dbReference>
<feature type="coiled-coil region" evidence="1">
    <location>
        <begin position="737"/>
        <end position="847"/>
    </location>
</feature>
<feature type="coiled-coil region" evidence="1">
    <location>
        <begin position="261"/>
        <end position="313"/>
    </location>
</feature>
<evidence type="ECO:0000313" key="3">
    <source>
        <dbReference type="EMBL" id="CAD8640646.1"/>
    </source>
</evidence>
<protein>
    <submittedName>
        <fullName evidence="3">Uncharacterized protein</fullName>
    </submittedName>
</protein>
<organism evidence="3">
    <name type="scientific">Cryptomonas curvata</name>
    <dbReference type="NCBI Taxonomy" id="233186"/>
    <lineage>
        <taxon>Eukaryota</taxon>
        <taxon>Cryptophyceae</taxon>
        <taxon>Cryptomonadales</taxon>
        <taxon>Cryptomonadaceae</taxon>
        <taxon>Cryptomonas</taxon>
    </lineage>
</organism>
<accession>A0A7S0QNV1</accession>
<evidence type="ECO:0000256" key="1">
    <source>
        <dbReference type="SAM" id="Coils"/>
    </source>
</evidence>
<dbReference type="Gene3D" id="1.10.287.1490">
    <property type="match status" value="1"/>
</dbReference>
<feature type="compositionally biased region" description="Pro residues" evidence="2">
    <location>
        <begin position="674"/>
        <end position="683"/>
    </location>
</feature>
<proteinExistence type="predicted"/>
<gene>
    <name evidence="3" type="ORF">CCUR1050_LOCUS18330</name>
</gene>
<sequence>MYNCMAEHRNEQDPNPSEESFSSCPTNRLFIPEEFLAVNHSGNLSSRDFFPLDLENLRKQLNIFYGRYNPSKLQDIYQLAQSFVNRQSELNKLLRSTYDADLFSIGADTIILTQPRQSCRLVKQEVIFPFNQDDFSRGFNKNGYVAGIHFPSATHGGCPVCKKQKMCHRAIKQWLAIVHRRAFSQTSVRHILQVNSNRLLIKVLLFWRVITRKRQRLRVLCDRWTLINKTRLKMRAYYEFKRLLSAMCMIRKQKHQICHLIHEFKNVRDNATRKAASKEKEHQAEISSYAEKLERLTHENQIQRMEISRMQEEITGSILKSEINLQIEDLDCANTKVAEIHNETAIDIRVEIELQKGISLTQEQLSSALNKAAALEIEVVRLSLEVDRLRGIINSNPSKPLVFYESKVIQVQDKISDNDFLLLATSPSSLIVGEMLRVPVMESTLTADSQEGTMNGPEVEQLRHDIESKQRAIGALLLKDQEGQGEVARLSAELRRLQGLMKKMVPQVQHESMVRSLCAQLTRLQAHADRMVIGQAEQDSELAIAAARAERLRADRDDLAAELESLRSIRATFAPLAAGSAAAAASGPRAAPAAEPSEIGCGPAYEQDNCSSVLCDLSSLRCVIDDLNQRCRIATGGRPGAGLEDPARPSLNLSPSESSSSKFECLSPSHVGGPPAPPGPPGSPMGVAQPCEAQPTLWPGRSDGSVSAAAAAALVLSPQGAATGDAWEEVAALRGEVEARQATVDRLLAKERDLEAEVAGLSTELELARGAMAGVVPRAQAEAQQRSLAAQLGQARAQVDKMAVREAGQCARLAGLSQRMDEALAATRAAEAELARARERLGCVEARARGDAGRINAELGAAAADVARLLHDACDAAAAAGDGGERKLGGAAGGTACVVCGLRSGAGYRPTVVPHQAV</sequence>
<feature type="compositionally biased region" description="Low complexity" evidence="2">
    <location>
        <begin position="649"/>
        <end position="673"/>
    </location>
</feature>
<reference evidence="3" key="1">
    <citation type="submission" date="2021-01" db="EMBL/GenBank/DDBJ databases">
        <authorList>
            <person name="Corre E."/>
            <person name="Pelletier E."/>
            <person name="Niang G."/>
            <person name="Scheremetjew M."/>
            <person name="Finn R."/>
            <person name="Kale V."/>
            <person name="Holt S."/>
            <person name="Cochrane G."/>
            <person name="Meng A."/>
            <person name="Brown T."/>
            <person name="Cohen L."/>
        </authorList>
    </citation>
    <scope>NUCLEOTIDE SEQUENCE</scope>
    <source>
        <strain evidence="3">CCAP979/52</strain>
    </source>
</reference>
<name>A0A7S0QNV1_9CRYP</name>